<dbReference type="RefSeq" id="WP_336131461.1">
    <property type="nucleotide sequence ID" value="NZ_JBANDL010000002.1"/>
</dbReference>
<name>A0ABU8D0L7_9GAMM</name>
<comment type="caution">
    <text evidence="2">The sequence shown here is derived from an EMBL/GenBank/DDBJ whole genome shotgun (WGS) entry which is preliminary data.</text>
</comment>
<evidence type="ECO:0000256" key="1">
    <source>
        <dbReference type="ARBA" id="ARBA00006799"/>
    </source>
</evidence>
<dbReference type="Proteomes" id="UP001387215">
    <property type="component" value="Unassembled WGS sequence"/>
</dbReference>
<dbReference type="NCBIfam" id="TIGR01540">
    <property type="entry name" value="portal_PBSX"/>
    <property type="match status" value="1"/>
</dbReference>
<keyword evidence="3" id="KW-1185">Reference proteome</keyword>
<dbReference type="InterPro" id="IPR030935">
    <property type="entry name" value="PBSX_Proteobac"/>
</dbReference>
<evidence type="ECO:0000313" key="3">
    <source>
        <dbReference type="Proteomes" id="UP001387215"/>
    </source>
</evidence>
<reference evidence="2 3" key="1">
    <citation type="submission" date="2024-02" db="EMBL/GenBank/DDBJ databases">
        <title>Lysobacter Genome Sequencing and Mining.</title>
        <authorList>
            <person name="Bierman J."/>
            <person name="Walker M.C."/>
        </authorList>
    </citation>
    <scope>NUCLEOTIDE SEQUENCE [LARGE SCALE GENOMIC DNA]</scope>
    <source>
        <strain evidence="2 3">PB6250</strain>
    </source>
</reference>
<dbReference type="InterPro" id="IPR006430">
    <property type="entry name" value="Phage_portal_PBSX"/>
</dbReference>
<dbReference type="EMBL" id="JBANDL010000002">
    <property type="protein sequence ID" value="MEI2454560.1"/>
    <property type="molecule type" value="Genomic_DNA"/>
</dbReference>
<proteinExistence type="inferred from homology"/>
<gene>
    <name evidence="2" type="ORF">V2J18_07690</name>
</gene>
<protein>
    <submittedName>
        <fullName evidence="2">Phage portal protein</fullName>
    </submittedName>
</protein>
<dbReference type="InterPro" id="IPR006944">
    <property type="entry name" value="Phage/GTA_portal"/>
</dbReference>
<evidence type="ECO:0000313" key="2">
    <source>
        <dbReference type="EMBL" id="MEI2454560.1"/>
    </source>
</evidence>
<dbReference type="Pfam" id="PF04860">
    <property type="entry name" value="Phage_portal"/>
    <property type="match status" value="1"/>
</dbReference>
<sequence>MPALPDTADAPKTSPKAQAFTFGDPVPVMDKRAILDHSECVRVGRWYEPSVSMNGLARAFHSSPHHASAIYTKCNILSSTFIPHRLLSGDQFEKLALDMIALGNAYLERRDARSRKPMALRHSLALHTRRGIEDGRYYFIQDGEEHEFAPDSMFHLIEPDLTQELYGVPQYIAALQSAFLNESATLFRRKYYLNGSHAGFILYVNDAAQDPADIDAMRQALRDAKGIGNFRNLFLYSPNGSKDGVQVIPISEVAAKDEFLGIKSATRDDVLAAHRVPPQLLCMPPNNTGGFGDVEKAARVFARNELIPLQTRFRRINEWVGEEVVRFIPYTLDS</sequence>
<dbReference type="PIRSF" id="PIRSF018494">
    <property type="entry name" value="PBSX_VPQ"/>
    <property type="match status" value="1"/>
</dbReference>
<accession>A0ABU8D0L7</accession>
<comment type="similarity">
    <text evidence="1">Belongs to the phage portal family. PBSX subfamily.</text>
</comment>
<organism evidence="2 3">
    <name type="scientific">Lysobacter firmicutimachus</name>
    <dbReference type="NCBI Taxonomy" id="1792846"/>
    <lineage>
        <taxon>Bacteria</taxon>
        <taxon>Pseudomonadati</taxon>
        <taxon>Pseudomonadota</taxon>
        <taxon>Gammaproteobacteria</taxon>
        <taxon>Lysobacterales</taxon>
        <taxon>Lysobacteraceae</taxon>
        <taxon>Lysobacter</taxon>
    </lineage>
</organism>